<comment type="caution">
    <text evidence="2">The sequence shown here is derived from an EMBL/GenBank/DDBJ whole genome shotgun (WGS) entry which is preliminary data.</text>
</comment>
<evidence type="ECO:0000313" key="3">
    <source>
        <dbReference type="Proteomes" id="UP000263094"/>
    </source>
</evidence>
<sequence length="76" mass="8012">MNFTALSWSWRWAGVDDVPMSDHIGEVAHDRLRRRQFLAGEARAAGVDRRLLLRMLAAAGAAGAAGVGAAAPAAAR</sequence>
<organism evidence="2 3">
    <name type="scientific">Streptomyces triticagri</name>
    <dbReference type="NCBI Taxonomy" id="2293568"/>
    <lineage>
        <taxon>Bacteria</taxon>
        <taxon>Bacillati</taxon>
        <taxon>Actinomycetota</taxon>
        <taxon>Actinomycetes</taxon>
        <taxon>Kitasatosporales</taxon>
        <taxon>Streptomycetaceae</taxon>
        <taxon>Streptomyces</taxon>
    </lineage>
</organism>
<dbReference type="InterPro" id="IPR006311">
    <property type="entry name" value="TAT_signal"/>
</dbReference>
<dbReference type="EMBL" id="QUAK01000064">
    <property type="protein sequence ID" value="RFU86608.1"/>
    <property type="molecule type" value="Genomic_DNA"/>
</dbReference>
<keyword evidence="1" id="KW-0812">Transmembrane</keyword>
<evidence type="ECO:0000313" key="2">
    <source>
        <dbReference type="EMBL" id="RFU86608.1"/>
    </source>
</evidence>
<keyword evidence="3" id="KW-1185">Reference proteome</keyword>
<evidence type="ECO:0000256" key="1">
    <source>
        <dbReference type="SAM" id="Phobius"/>
    </source>
</evidence>
<feature type="transmembrane region" description="Helical" evidence="1">
    <location>
        <begin position="51"/>
        <end position="75"/>
    </location>
</feature>
<protein>
    <submittedName>
        <fullName evidence="2">Uncharacterized protein</fullName>
    </submittedName>
</protein>
<dbReference type="PROSITE" id="PS51318">
    <property type="entry name" value="TAT"/>
    <property type="match status" value="1"/>
</dbReference>
<dbReference type="Proteomes" id="UP000263094">
    <property type="component" value="Unassembled WGS sequence"/>
</dbReference>
<name>A0A372M6N4_9ACTN</name>
<gene>
    <name evidence="2" type="ORF">DY218_11895</name>
</gene>
<reference evidence="2 3" key="1">
    <citation type="submission" date="2018-08" db="EMBL/GenBank/DDBJ databases">
        <title>Isolation, diversity and antifungal activity of Actinobacteria from wheat.</title>
        <authorList>
            <person name="Han C."/>
        </authorList>
    </citation>
    <scope>NUCLEOTIDE SEQUENCE [LARGE SCALE GENOMIC DNA]</scope>
    <source>
        <strain evidence="2 3">NEAU-YY421</strain>
    </source>
</reference>
<proteinExistence type="predicted"/>
<accession>A0A372M6N4</accession>
<keyword evidence="1" id="KW-1133">Transmembrane helix</keyword>
<keyword evidence="1" id="KW-0472">Membrane</keyword>
<feature type="non-terminal residue" evidence="2">
    <location>
        <position position="76"/>
    </location>
</feature>
<dbReference type="AlphaFoldDB" id="A0A372M6N4"/>